<sequence>MSEEKKSLNFLEQIIEEDLANGLTKDKLHFRFPPEPNGYLHIGHAASICLNFGLGIKYNAPVNLRFDDTNPAKEEQEYVDAIKKDIQWLGFKWANEFYSSDYFQQLYDWSIQLINDGLAYVDNQSSEEMAIQKGTPTEVGTNSPNRDRSIEENLELFMKMKNGEFQEGSHVLRAKIDMEHVNMHMRDPIMYRILKKHHHRTGDDWCIYPMYDWTHGESDYIEQISHSICTLEFKSHRELYDWYVDQVYSGDDLRPKQREFARRNLSYTVMSKRKLLQLVQEGHVNGWDDPRMPTISGLRRRGYTPNSIKKFSEIAGISKRDNVTDVALLEFCIKDDLNKTAPRVMAVLNPVKVVITNYPEGKEEWLTAENNPEDDNAGNREVPFSKELYIEKEDFREEANKKFFRLKLGKEVRLKNAYIIKAESVVKDENGEVLEIHCTYDPLSRSGSGTEESQRRVKGTLHWVSIAHAIKTEVRLYDRLFIDEAPDSHKDKDFKEFINPNSLELNTNAFVEPSLKEASIGDRFQFQRLGYFCVDDDNTAEHLVFNRTVSLNDSWAKIERKGEQKKPVNNNSINELLAISGKYLKSKDNDDRLSLLDKMSDLSKKVEFQNLPELLKTAASNKEYFTYLVVFNNSNALETLAKDHADLVTEFISAALQMKNSYVRYQAVEFIYINSSLKDDYITILKDMVAEERNSMIAERLELILN</sequence>
<evidence type="ECO:0000256" key="9">
    <source>
        <dbReference type="RuleBase" id="RU363037"/>
    </source>
</evidence>
<dbReference type="InterPro" id="IPR001412">
    <property type="entry name" value="aa-tRNA-synth_I_CS"/>
</dbReference>
<evidence type="ECO:0000256" key="7">
    <source>
        <dbReference type="ARBA" id="ARBA00023146"/>
    </source>
</evidence>
<keyword evidence="14" id="KW-1185">Reference proteome</keyword>
<keyword evidence="2 8" id="KW-0963">Cytoplasm</keyword>
<dbReference type="GO" id="GO:0004819">
    <property type="term" value="F:glutamine-tRNA ligase activity"/>
    <property type="evidence" value="ECO:0007669"/>
    <property type="project" value="UniProtKB-UniRule"/>
</dbReference>
<feature type="binding site" evidence="8">
    <location>
        <position position="211"/>
    </location>
    <ligand>
        <name>L-glutamine</name>
        <dbReference type="ChEBI" id="CHEBI:58359"/>
    </ligand>
</feature>
<evidence type="ECO:0000256" key="8">
    <source>
        <dbReference type="HAMAP-Rule" id="MF_00126"/>
    </source>
</evidence>
<evidence type="ECO:0000259" key="12">
    <source>
        <dbReference type="Pfam" id="PF20974"/>
    </source>
</evidence>
<dbReference type="SUPFAM" id="SSF52374">
    <property type="entry name" value="Nucleotidylyl transferase"/>
    <property type="match status" value="1"/>
</dbReference>
<feature type="binding site" evidence="8">
    <location>
        <begin position="35"/>
        <end position="37"/>
    </location>
    <ligand>
        <name>ATP</name>
        <dbReference type="ChEBI" id="CHEBI:30616"/>
    </ligand>
</feature>
<comment type="caution">
    <text evidence="8">Lacks conserved residue(s) required for the propagation of feature annotation.</text>
</comment>
<dbReference type="GO" id="GO:0006425">
    <property type="term" value="P:glutaminyl-tRNA aminoacylation"/>
    <property type="evidence" value="ECO:0007669"/>
    <property type="project" value="UniProtKB-UniRule"/>
</dbReference>
<dbReference type="GO" id="GO:0005524">
    <property type="term" value="F:ATP binding"/>
    <property type="evidence" value="ECO:0007669"/>
    <property type="project" value="UniProtKB-UniRule"/>
</dbReference>
<accession>A0A5B7TTN5</accession>
<dbReference type="Pfam" id="PF03950">
    <property type="entry name" value="tRNA-synt_1c_C"/>
    <property type="match status" value="1"/>
</dbReference>
<evidence type="ECO:0000313" key="13">
    <source>
        <dbReference type="EMBL" id="QCX40195.1"/>
    </source>
</evidence>
<evidence type="ECO:0000259" key="11">
    <source>
        <dbReference type="Pfam" id="PF03950"/>
    </source>
</evidence>
<comment type="similarity">
    <text evidence="1 8 9">Belongs to the class-I aminoacyl-tRNA synthetase family.</text>
</comment>
<dbReference type="InterPro" id="IPR020056">
    <property type="entry name" value="Rbsml_bL25/Gln-tRNA_synth_N"/>
</dbReference>
<reference evidence="13 14" key="1">
    <citation type="submission" date="2019-05" db="EMBL/GenBank/DDBJ databases">
        <title>Algicella ahnfeltiae gen. nov., sp. nov., a novel marine bacterium of the family Flavobacteriaceae isolated from a red alga.</title>
        <authorList>
            <person name="Nedashkovskaya O.I."/>
            <person name="Kukhlevskiy A.D."/>
            <person name="Kim S.-G."/>
            <person name="Zhukova N.V."/>
            <person name="Mikhailov V.V."/>
        </authorList>
    </citation>
    <scope>NUCLEOTIDE SEQUENCE [LARGE SCALE GENOMIC DNA]</scope>
    <source>
        <strain evidence="13 14">10Alg115</strain>
    </source>
</reference>
<comment type="catalytic activity">
    <reaction evidence="8">
        <text>tRNA(Gln) + L-glutamine + ATP = L-glutaminyl-tRNA(Gln) + AMP + diphosphate</text>
        <dbReference type="Rhea" id="RHEA:20121"/>
        <dbReference type="Rhea" id="RHEA-COMP:9662"/>
        <dbReference type="Rhea" id="RHEA-COMP:9681"/>
        <dbReference type="ChEBI" id="CHEBI:30616"/>
        <dbReference type="ChEBI" id="CHEBI:33019"/>
        <dbReference type="ChEBI" id="CHEBI:58359"/>
        <dbReference type="ChEBI" id="CHEBI:78442"/>
        <dbReference type="ChEBI" id="CHEBI:78521"/>
        <dbReference type="ChEBI" id="CHEBI:456215"/>
        <dbReference type="EC" id="6.1.1.18"/>
    </reaction>
</comment>
<dbReference type="FunFam" id="3.40.50.620:FF:000037">
    <property type="entry name" value="Glutamine--tRNA ligase cytoplasmic"/>
    <property type="match status" value="1"/>
</dbReference>
<dbReference type="GO" id="GO:0006424">
    <property type="term" value="P:glutamyl-tRNA aminoacylation"/>
    <property type="evidence" value="ECO:0007669"/>
    <property type="project" value="UniProtKB-UniRule"/>
</dbReference>
<feature type="domain" description="tRNA synthetases class I (E and Q) anti-codon binding" evidence="12">
    <location>
        <begin position="460"/>
        <end position="535"/>
    </location>
</feature>
<evidence type="ECO:0000256" key="1">
    <source>
        <dbReference type="ARBA" id="ARBA00005594"/>
    </source>
</evidence>
<dbReference type="PANTHER" id="PTHR43097">
    <property type="entry name" value="GLUTAMINE-TRNA LIGASE"/>
    <property type="match status" value="1"/>
</dbReference>
<feature type="binding site" evidence="8">
    <location>
        <position position="230"/>
    </location>
    <ligand>
        <name>ATP</name>
        <dbReference type="ChEBI" id="CHEBI:30616"/>
    </ligand>
</feature>
<dbReference type="SUPFAM" id="SSF50715">
    <property type="entry name" value="Ribosomal protein L25-like"/>
    <property type="match status" value="1"/>
</dbReference>
<feature type="short sequence motif" description="'KMSKS' region" evidence="8">
    <location>
        <begin position="269"/>
        <end position="273"/>
    </location>
</feature>
<dbReference type="Proteomes" id="UP000306229">
    <property type="component" value="Chromosome"/>
</dbReference>
<comment type="subcellular location">
    <subcellularLocation>
        <location evidence="8">Cytoplasm</location>
    </subcellularLocation>
</comment>
<dbReference type="HAMAP" id="MF_00126">
    <property type="entry name" value="Gln_tRNA_synth"/>
    <property type="match status" value="1"/>
</dbReference>
<feature type="binding site" evidence="8">
    <location>
        <begin position="270"/>
        <end position="272"/>
    </location>
    <ligand>
        <name>ATP</name>
        <dbReference type="ChEBI" id="CHEBI:30616"/>
    </ligand>
</feature>
<keyword evidence="4 8" id="KW-0547">Nucleotide-binding</keyword>
<dbReference type="FunFam" id="2.40.240.10:FF:000001">
    <property type="entry name" value="Glutamine--tRNA ligase"/>
    <property type="match status" value="1"/>
</dbReference>
<feature type="binding site" evidence="8">
    <location>
        <position position="67"/>
    </location>
    <ligand>
        <name>L-glutamine</name>
        <dbReference type="ChEBI" id="CHEBI:58359"/>
    </ligand>
</feature>
<keyword evidence="6 8" id="KW-0648">Protein biosynthesis</keyword>
<organism evidence="13 14">
    <name type="scientific">Aureibaculum algae</name>
    <dbReference type="NCBI Taxonomy" id="2584122"/>
    <lineage>
        <taxon>Bacteria</taxon>
        <taxon>Pseudomonadati</taxon>
        <taxon>Bacteroidota</taxon>
        <taxon>Flavobacteriia</taxon>
        <taxon>Flavobacteriales</taxon>
        <taxon>Flavobacteriaceae</taxon>
        <taxon>Aureibaculum</taxon>
    </lineage>
</organism>
<dbReference type="OrthoDB" id="9801560at2"/>
<evidence type="ECO:0000313" key="14">
    <source>
        <dbReference type="Proteomes" id="UP000306229"/>
    </source>
</evidence>
<comment type="subunit">
    <text evidence="8">Monomer.</text>
</comment>
<dbReference type="NCBIfam" id="NF011291">
    <property type="entry name" value="PRK14703.1"/>
    <property type="match status" value="1"/>
</dbReference>
<evidence type="ECO:0000259" key="10">
    <source>
        <dbReference type="Pfam" id="PF00749"/>
    </source>
</evidence>
<keyword evidence="3 8" id="KW-0436">Ligase</keyword>
<feature type="domain" description="Glutamyl/glutaminyl-tRNA synthetase class Ib catalytic" evidence="10">
    <location>
        <begin position="28"/>
        <end position="338"/>
    </location>
</feature>
<protein>
    <recommendedName>
        <fullName evidence="8">Glutamine--tRNA ligase</fullName>
        <ecNumber evidence="8">6.1.1.18</ecNumber>
    </recommendedName>
    <alternativeName>
        <fullName evidence="8">Glutaminyl-tRNA synthetase</fullName>
        <shortName evidence="8">GlnRS</shortName>
    </alternativeName>
</protein>
<dbReference type="InterPro" id="IPR022861">
    <property type="entry name" value="Gln_tRNA_ligase_bac"/>
</dbReference>
<dbReference type="Pfam" id="PF20974">
    <property type="entry name" value="tRNA-synt_1c_C2"/>
    <property type="match status" value="1"/>
</dbReference>
<feature type="domain" description="Glutamyl/glutaminyl-tRNA synthetase class Ib anti-codon binding" evidence="11">
    <location>
        <begin position="341"/>
        <end position="441"/>
    </location>
</feature>
<dbReference type="InterPro" id="IPR050132">
    <property type="entry name" value="Gln/Glu-tRNA_Ligase"/>
</dbReference>
<evidence type="ECO:0000256" key="5">
    <source>
        <dbReference type="ARBA" id="ARBA00022840"/>
    </source>
</evidence>
<proteinExistence type="inferred from homology"/>
<dbReference type="AlphaFoldDB" id="A0A5B7TTN5"/>
<dbReference type="InterPro" id="IPR020059">
    <property type="entry name" value="Glu/Gln-tRNA-synth_Ib_codon-bd"/>
</dbReference>
<evidence type="ECO:0000256" key="6">
    <source>
        <dbReference type="ARBA" id="ARBA00022917"/>
    </source>
</evidence>
<dbReference type="GO" id="GO:0005829">
    <property type="term" value="C:cytosol"/>
    <property type="evidence" value="ECO:0007669"/>
    <property type="project" value="TreeGrafter"/>
</dbReference>
<dbReference type="PROSITE" id="PS00178">
    <property type="entry name" value="AA_TRNA_LIGASE_I"/>
    <property type="match status" value="1"/>
</dbReference>
<gene>
    <name evidence="8" type="primary">glnS</name>
    <name evidence="13" type="ORF">FF125_17715</name>
</gene>
<dbReference type="EC" id="6.1.1.18" evidence="8"/>
<dbReference type="InterPro" id="IPR014729">
    <property type="entry name" value="Rossmann-like_a/b/a_fold"/>
</dbReference>
<dbReference type="Pfam" id="PF00749">
    <property type="entry name" value="tRNA-synt_1c"/>
    <property type="match status" value="1"/>
</dbReference>
<dbReference type="KEGG" id="fbe:FF125_17715"/>
<dbReference type="PANTHER" id="PTHR43097:SF5">
    <property type="entry name" value="GLUTAMATE--TRNA LIGASE"/>
    <property type="match status" value="1"/>
</dbReference>
<evidence type="ECO:0000256" key="4">
    <source>
        <dbReference type="ARBA" id="ARBA00022741"/>
    </source>
</evidence>
<name>A0A5B7TTN5_9FLAO</name>
<feature type="short sequence motif" description="'HIGH' region" evidence="8">
    <location>
        <begin position="34"/>
        <end position="44"/>
    </location>
</feature>
<keyword evidence="7 8" id="KW-0030">Aminoacyl-tRNA synthetase</keyword>
<dbReference type="InterPro" id="IPR020058">
    <property type="entry name" value="Glu/Gln-tRNA-synth_Ib_cat-dom"/>
</dbReference>
<dbReference type="RefSeq" id="WP_138951029.1">
    <property type="nucleotide sequence ID" value="NZ_CP040749.1"/>
</dbReference>
<evidence type="ECO:0000256" key="2">
    <source>
        <dbReference type="ARBA" id="ARBA00022490"/>
    </source>
</evidence>
<dbReference type="Gene3D" id="3.40.50.620">
    <property type="entry name" value="HUPs"/>
    <property type="match status" value="1"/>
</dbReference>
<dbReference type="Gene3D" id="2.40.240.10">
    <property type="entry name" value="Ribosomal Protein L25, Chain P"/>
    <property type="match status" value="2"/>
</dbReference>
<dbReference type="InterPro" id="IPR049437">
    <property type="entry name" value="tRNA-synt_1c_C2"/>
</dbReference>
<dbReference type="NCBIfam" id="TIGR00440">
    <property type="entry name" value="glnS"/>
    <property type="match status" value="1"/>
</dbReference>
<dbReference type="InterPro" id="IPR004514">
    <property type="entry name" value="Gln-tRNA-synth"/>
</dbReference>
<dbReference type="InterPro" id="IPR011035">
    <property type="entry name" value="Ribosomal_bL25/Gln-tRNA_synth"/>
</dbReference>
<keyword evidence="5 8" id="KW-0067">ATP-binding</keyword>
<evidence type="ECO:0000256" key="3">
    <source>
        <dbReference type="ARBA" id="ARBA00022598"/>
    </source>
</evidence>
<dbReference type="EMBL" id="CP040749">
    <property type="protein sequence ID" value="QCX40195.1"/>
    <property type="molecule type" value="Genomic_DNA"/>
</dbReference>